<feature type="region of interest" description="Disordered" evidence="1">
    <location>
        <begin position="37"/>
        <end position="69"/>
    </location>
</feature>
<name>A0ABN9Q0S9_9DINO</name>
<proteinExistence type="predicted"/>
<reference evidence="2" key="1">
    <citation type="submission" date="2023-10" db="EMBL/GenBank/DDBJ databases">
        <authorList>
            <person name="Chen Y."/>
            <person name="Shah S."/>
            <person name="Dougan E. K."/>
            <person name="Thang M."/>
            <person name="Chan C."/>
        </authorList>
    </citation>
    <scope>NUCLEOTIDE SEQUENCE [LARGE SCALE GENOMIC DNA]</scope>
</reference>
<comment type="caution">
    <text evidence="2">The sequence shown here is derived from an EMBL/GenBank/DDBJ whole genome shotgun (WGS) entry which is preliminary data.</text>
</comment>
<evidence type="ECO:0000313" key="2">
    <source>
        <dbReference type="EMBL" id="CAK0799199.1"/>
    </source>
</evidence>
<gene>
    <name evidence="2" type="ORF">PCOR1329_LOCUS7727</name>
</gene>
<keyword evidence="3" id="KW-1185">Reference proteome</keyword>
<evidence type="ECO:0000313" key="3">
    <source>
        <dbReference type="Proteomes" id="UP001189429"/>
    </source>
</evidence>
<evidence type="ECO:0000256" key="1">
    <source>
        <dbReference type="SAM" id="MobiDB-lite"/>
    </source>
</evidence>
<protein>
    <submittedName>
        <fullName evidence="2">Uncharacterized protein</fullName>
    </submittedName>
</protein>
<feature type="region of interest" description="Disordered" evidence="1">
    <location>
        <begin position="84"/>
        <end position="115"/>
    </location>
</feature>
<organism evidence="2 3">
    <name type="scientific">Prorocentrum cordatum</name>
    <dbReference type="NCBI Taxonomy" id="2364126"/>
    <lineage>
        <taxon>Eukaryota</taxon>
        <taxon>Sar</taxon>
        <taxon>Alveolata</taxon>
        <taxon>Dinophyceae</taxon>
        <taxon>Prorocentrales</taxon>
        <taxon>Prorocentraceae</taxon>
        <taxon>Prorocentrum</taxon>
    </lineage>
</organism>
<accession>A0ABN9Q0S9</accession>
<sequence>MKGAPEGPDGTPFPYTGLCWAWSPTAAALFSRPISRTRGLGWQGGTRERAPPGLEGAARSSALVPGEAGSTSLVRERWREEVRVSPGWEGHTLSPTSSRQRDRWADGRASALRRP</sequence>
<dbReference type="Proteomes" id="UP001189429">
    <property type="component" value="Unassembled WGS sequence"/>
</dbReference>
<dbReference type="EMBL" id="CAUYUJ010002102">
    <property type="protein sequence ID" value="CAK0799199.1"/>
    <property type="molecule type" value="Genomic_DNA"/>
</dbReference>